<proteinExistence type="predicted"/>
<name>F9ZMV9_ACICS</name>
<keyword evidence="2" id="KW-1185">Reference proteome</keyword>
<accession>F9ZMV9</accession>
<dbReference type="HOGENOM" id="CLU_1691667_0_0_6"/>
<dbReference type="EMBL" id="CP002573">
    <property type="protein sequence ID" value="AEK57867.1"/>
    <property type="molecule type" value="Genomic_DNA"/>
</dbReference>
<protein>
    <submittedName>
        <fullName evidence="1">Uncharacterized protein</fullName>
    </submittedName>
</protein>
<gene>
    <name evidence="1" type="ordered locus">Atc_1218</name>
</gene>
<dbReference type="AlphaFoldDB" id="F9ZMV9"/>
<dbReference type="RefSeq" id="WP_014002737.1">
    <property type="nucleotide sequence ID" value="NC_015850.1"/>
</dbReference>
<reference evidence="1 2" key="1">
    <citation type="journal article" date="2011" name="J. Genet. Genomics">
        <title>Unraveling the Acidithiobacillus caldus complete genome and its central metabolisms for carbon assimilation.</title>
        <authorList>
            <person name="You X.Y."/>
            <person name="Guo X."/>
            <person name="Zheng H.J."/>
            <person name="Zhang M.J."/>
            <person name="Liu L.J."/>
            <person name="Zhu Y.Q."/>
            <person name="Zhu B."/>
            <person name="Wang S.Y."/>
            <person name="Zhao G.P."/>
            <person name="Poetsch A."/>
            <person name="Jiang C.Y."/>
            <person name="Liu S.J."/>
        </authorList>
    </citation>
    <scope>NUCLEOTIDE SEQUENCE [LARGE SCALE GENOMIC DNA]</scope>
    <source>
        <strain evidence="1 2">SM-1</strain>
    </source>
</reference>
<organism evidence="1 2">
    <name type="scientific">Acidithiobacillus caldus (strain SM-1)</name>
    <dbReference type="NCBI Taxonomy" id="990288"/>
    <lineage>
        <taxon>Bacteria</taxon>
        <taxon>Pseudomonadati</taxon>
        <taxon>Pseudomonadota</taxon>
        <taxon>Acidithiobacillia</taxon>
        <taxon>Acidithiobacillales</taxon>
        <taxon>Acidithiobacillaceae</taxon>
        <taxon>Acidithiobacillus</taxon>
    </lineage>
</organism>
<evidence type="ECO:0000313" key="2">
    <source>
        <dbReference type="Proteomes" id="UP000006135"/>
    </source>
</evidence>
<dbReference type="Proteomes" id="UP000006135">
    <property type="component" value="Chromosome"/>
</dbReference>
<evidence type="ECO:0000313" key="1">
    <source>
        <dbReference type="EMBL" id="AEK57867.1"/>
    </source>
</evidence>
<dbReference type="GeneID" id="92931211"/>
<sequence>MEKRSHHEWVHLPYRRGVQILEENGVRVLGQTSATRSAWAGISHAEGQPLQVYGILLVEHDQEHLQVHAAFFRRIGQRDKIRFLSRFFQQAFARWVECDHFSLSESPVVHLGHSPKGIMLTRDMDLPTWIRGRLAKPGRAVCRGKDEGTLRRKTA</sequence>
<dbReference type="KEGG" id="acu:Atc_1218"/>